<proteinExistence type="predicted"/>
<gene>
    <name evidence="1" type="ORF">DWX27_22945</name>
</gene>
<dbReference type="RefSeq" id="WP_115503288.1">
    <property type="nucleotide sequence ID" value="NZ_CABMMK010000006.1"/>
</dbReference>
<protein>
    <submittedName>
        <fullName evidence="1">Uncharacterized protein</fullName>
    </submittedName>
</protein>
<dbReference type="EMBL" id="QRWT01000047">
    <property type="protein sequence ID" value="RGT44415.1"/>
    <property type="molecule type" value="Genomic_DNA"/>
</dbReference>
<organism evidence="1 2">
    <name type="scientific">Bacteroides intestinalis</name>
    <dbReference type="NCBI Taxonomy" id="329854"/>
    <lineage>
        <taxon>Bacteria</taxon>
        <taxon>Pseudomonadati</taxon>
        <taxon>Bacteroidota</taxon>
        <taxon>Bacteroidia</taxon>
        <taxon>Bacteroidales</taxon>
        <taxon>Bacteroidaceae</taxon>
        <taxon>Bacteroides</taxon>
    </lineage>
</organism>
<dbReference type="AlphaFoldDB" id="A0AAQ0RQQ7"/>
<name>A0AAQ0RQQ7_9BACE</name>
<accession>A0AAQ0RQQ7</accession>
<sequence>MGDFNAEKLLQDVKSIKDETNYWLVRTMGGDFYDEYVDKNFIAIGYNEIFVDDLTHLPQKERPARKILQEMLKARKDSIRNTGYPASQMIRFAREMKVGDIVVVPASSSYKVTFGVIESDIYQETSNLHAALGCPFAKRRNVKWIRTSMRHSLPAELQLMFNSRHIISEISGYAPFIDNFLNDFYTKGNMTYLVLRVKQEDTLSADDFTLVGDLMELFNDYSAKNTLGLTSRDIKMKMCVQSPGDILAFAQSPEAITLIGLFILFIKGGTFSINWGGFHLEAQSPTVGNTFAKMVKTVNDFLNDHTKRKAINKLSKKLDNMEIEAPTAIVDMMKQLGASSTVSDPNNDESI</sequence>
<comment type="caution">
    <text evidence="1">The sequence shown here is derived from an EMBL/GenBank/DDBJ whole genome shotgun (WGS) entry which is preliminary data.</text>
</comment>
<evidence type="ECO:0000313" key="2">
    <source>
        <dbReference type="Proteomes" id="UP000284772"/>
    </source>
</evidence>
<evidence type="ECO:0000313" key="1">
    <source>
        <dbReference type="EMBL" id="RGT44415.1"/>
    </source>
</evidence>
<reference evidence="1 2" key="1">
    <citation type="submission" date="2018-08" db="EMBL/GenBank/DDBJ databases">
        <title>A genome reference for cultivated species of the human gut microbiota.</title>
        <authorList>
            <person name="Zou Y."/>
            <person name="Xue W."/>
            <person name="Luo G."/>
        </authorList>
    </citation>
    <scope>NUCLEOTIDE SEQUENCE [LARGE SCALE GENOMIC DNA]</scope>
    <source>
        <strain evidence="1 2">AF19-10AC</strain>
    </source>
</reference>
<dbReference type="Proteomes" id="UP000284772">
    <property type="component" value="Unassembled WGS sequence"/>
</dbReference>